<keyword evidence="5" id="KW-0131">Cell cycle</keyword>
<dbReference type="PANTHER" id="PTHR13260">
    <property type="entry name" value="ANAPHASE PROMOTING COMPLEX SUBUNIT 4 APC4"/>
    <property type="match status" value="1"/>
</dbReference>
<evidence type="ECO:0000313" key="10">
    <source>
        <dbReference type="RefSeq" id="XP_017891267.2"/>
    </source>
</evidence>
<evidence type="ECO:0000313" key="9">
    <source>
        <dbReference type="Proteomes" id="UP000694925"/>
    </source>
</evidence>
<dbReference type="AlphaFoldDB" id="A0AAJ7NEH8"/>
<dbReference type="KEGG" id="ccal:108631671"/>
<reference evidence="10" key="1">
    <citation type="submission" date="2025-08" db="UniProtKB">
        <authorList>
            <consortium name="RefSeq"/>
        </authorList>
    </citation>
    <scope>IDENTIFICATION</scope>
    <source>
        <tissue evidence="10">Whole body</tissue>
    </source>
</reference>
<sequence length="726" mass="81125">MHQMAGGMRQLEERQLPAEVTRMQWSPKMDLLAVANAKGEVTLHRLTWQRVWLLSPQEEPDTVANLAWRPDGKLLAICYETSKSMCLVDIENKNIVHKTKLTSYDSISCTAWLPISNTDDGNSPNGNKPSMLPTGEYLPPLPSLNRSFGQESECKEFLSQNLDILFLGLDDGRVAMYVFGMFYCGIISVGNGRVVEISGGSDKSMWTTCRDDSGIKVGRLCCPLLEQSTAFLKVAQAQANIEYLMDYLSRTLMAISEAWETILLEMDEKLARYAETNPPGGMAADFLELLMIGIPSQNLEKFLLHDLTEKGLKKLGHSIEMCYSNIQKLVLKNLTSVGMALVYQLAEMRGMVRFGGPYELLGLTDETVITNGLHATEAFLAKSSEIQQVIDHSMRDYKVFFRWLYVVILRLTDERIPSEASRISQQELTFIAEFLRGFDKTESGVGARKGVNLEKLGQYLRRESLQTCLTPEGSEWATVLDENRCLHDHPLIIKQDLNYSLLQSHEKLVTAVHDVFREAYQGLVGHFALSSIGLAPSTGFESSQIATNDDALLVATCDVDRKLLRIFKVECTCAEPVSLSFVSGTVEVDQRSETHSKGYVDCTVVDLQFYSNEYLSLLLLNKHTHATYLVQMPLDHARIFENRDKNAVSLADLLGNGWPRPFQGMSAGRIAVSGARKVAAVLSESNRKIRLLETEVEPEDDEDEEEEEDGSNDILNTTRGTSASAH</sequence>
<dbReference type="RefSeq" id="XP_017891267.2">
    <property type="nucleotide sequence ID" value="XM_018035778.2"/>
</dbReference>
<evidence type="ECO:0000256" key="4">
    <source>
        <dbReference type="ARBA" id="ARBA00022786"/>
    </source>
</evidence>
<evidence type="ECO:0000256" key="3">
    <source>
        <dbReference type="ARBA" id="ARBA00022776"/>
    </source>
</evidence>
<protein>
    <recommendedName>
        <fullName evidence="1">Anaphase-promoting complex subunit 4</fullName>
    </recommendedName>
</protein>
<dbReference type="InterPro" id="IPR036322">
    <property type="entry name" value="WD40_repeat_dom_sf"/>
</dbReference>
<dbReference type="SUPFAM" id="SSF50978">
    <property type="entry name" value="WD40 repeat-like"/>
    <property type="match status" value="1"/>
</dbReference>
<name>A0AAJ7NEH8_9HYME</name>
<dbReference type="GO" id="GO:0034399">
    <property type="term" value="C:nuclear periphery"/>
    <property type="evidence" value="ECO:0007669"/>
    <property type="project" value="TreeGrafter"/>
</dbReference>
<evidence type="ECO:0000256" key="6">
    <source>
        <dbReference type="SAM" id="MobiDB-lite"/>
    </source>
</evidence>
<feature type="compositionally biased region" description="Acidic residues" evidence="6">
    <location>
        <begin position="694"/>
        <end position="711"/>
    </location>
</feature>
<keyword evidence="9" id="KW-1185">Reference proteome</keyword>
<dbReference type="Pfam" id="PF12896">
    <property type="entry name" value="ANAPC4"/>
    <property type="match status" value="1"/>
</dbReference>
<dbReference type="InterPro" id="IPR024790">
    <property type="entry name" value="APC4_long_dom"/>
</dbReference>
<proteinExistence type="predicted"/>
<dbReference type="InterPro" id="IPR024977">
    <property type="entry name" value="Apc4-like_WD40_dom"/>
</dbReference>
<dbReference type="Pfam" id="PF12894">
    <property type="entry name" value="ANAPC4_WD40"/>
    <property type="match status" value="1"/>
</dbReference>
<dbReference type="CTD" id="31835"/>
<dbReference type="GO" id="GO:0070979">
    <property type="term" value="P:protein K11-linked ubiquitination"/>
    <property type="evidence" value="ECO:0007669"/>
    <property type="project" value="TreeGrafter"/>
</dbReference>
<keyword evidence="3" id="KW-0498">Mitosis</keyword>
<dbReference type="Proteomes" id="UP000694925">
    <property type="component" value="Unplaced"/>
</dbReference>
<dbReference type="PANTHER" id="PTHR13260:SF0">
    <property type="entry name" value="ANAPHASE-PROMOTING COMPLEX SUBUNIT 4"/>
    <property type="match status" value="1"/>
</dbReference>
<dbReference type="InterPro" id="IPR024789">
    <property type="entry name" value="APC4"/>
</dbReference>
<evidence type="ECO:0000256" key="5">
    <source>
        <dbReference type="ARBA" id="ARBA00023306"/>
    </source>
</evidence>
<feature type="domain" description="Anaphase-promoting complex subunit 4-like WD40" evidence="7">
    <location>
        <begin position="23"/>
        <end position="112"/>
    </location>
</feature>
<gene>
    <name evidence="10" type="primary">LOC108631671</name>
</gene>
<feature type="region of interest" description="Disordered" evidence="6">
    <location>
        <begin position="692"/>
        <end position="726"/>
    </location>
</feature>
<dbReference type="InterPro" id="IPR015943">
    <property type="entry name" value="WD40/YVTN_repeat-like_dom_sf"/>
</dbReference>
<evidence type="ECO:0000259" key="7">
    <source>
        <dbReference type="Pfam" id="PF12894"/>
    </source>
</evidence>
<feature type="domain" description="Anaphase-promoting complex subunit 4 long" evidence="8">
    <location>
        <begin position="223"/>
        <end position="414"/>
    </location>
</feature>
<evidence type="ECO:0000259" key="8">
    <source>
        <dbReference type="Pfam" id="PF12896"/>
    </source>
</evidence>
<dbReference type="GO" id="GO:0031145">
    <property type="term" value="P:anaphase-promoting complex-dependent catabolic process"/>
    <property type="evidence" value="ECO:0007669"/>
    <property type="project" value="InterPro"/>
</dbReference>
<keyword evidence="4" id="KW-0833">Ubl conjugation pathway</keyword>
<dbReference type="GO" id="GO:0005680">
    <property type="term" value="C:anaphase-promoting complex"/>
    <property type="evidence" value="ECO:0007669"/>
    <property type="project" value="InterPro"/>
</dbReference>
<keyword evidence="2" id="KW-0132">Cell division</keyword>
<evidence type="ECO:0000256" key="2">
    <source>
        <dbReference type="ARBA" id="ARBA00022618"/>
    </source>
</evidence>
<dbReference type="Gene3D" id="2.130.10.10">
    <property type="entry name" value="YVTN repeat-like/Quinoprotein amine dehydrogenase"/>
    <property type="match status" value="1"/>
</dbReference>
<feature type="compositionally biased region" description="Polar residues" evidence="6">
    <location>
        <begin position="713"/>
        <end position="726"/>
    </location>
</feature>
<accession>A0AAJ7NEH8</accession>
<organism evidence="9 10">
    <name type="scientific">Ceratina calcarata</name>
    <dbReference type="NCBI Taxonomy" id="156304"/>
    <lineage>
        <taxon>Eukaryota</taxon>
        <taxon>Metazoa</taxon>
        <taxon>Ecdysozoa</taxon>
        <taxon>Arthropoda</taxon>
        <taxon>Hexapoda</taxon>
        <taxon>Insecta</taxon>
        <taxon>Pterygota</taxon>
        <taxon>Neoptera</taxon>
        <taxon>Endopterygota</taxon>
        <taxon>Hymenoptera</taxon>
        <taxon>Apocrita</taxon>
        <taxon>Aculeata</taxon>
        <taxon>Apoidea</taxon>
        <taxon>Anthophila</taxon>
        <taxon>Apidae</taxon>
        <taxon>Ceratina</taxon>
        <taxon>Zadontomerus</taxon>
    </lineage>
</organism>
<dbReference type="GeneID" id="108631671"/>
<dbReference type="GO" id="GO:0051301">
    <property type="term" value="P:cell division"/>
    <property type="evidence" value="ECO:0007669"/>
    <property type="project" value="UniProtKB-KW"/>
</dbReference>
<evidence type="ECO:0000256" key="1">
    <source>
        <dbReference type="ARBA" id="ARBA00016067"/>
    </source>
</evidence>